<evidence type="ECO:0000256" key="3">
    <source>
        <dbReference type="RuleBase" id="RU361235"/>
    </source>
</evidence>
<reference evidence="5" key="1">
    <citation type="submission" date="2021-06" db="EMBL/GenBank/DDBJ databases">
        <authorList>
            <person name="Hodson N. C."/>
            <person name="Mongue J. A."/>
            <person name="Jaron S. K."/>
        </authorList>
    </citation>
    <scope>NUCLEOTIDE SEQUENCE</scope>
</reference>
<dbReference type="OrthoDB" id="408631at2759"/>
<dbReference type="Proteomes" id="UP000708208">
    <property type="component" value="Unassembled WGS sequence"/>
</dbReference>
<keyword evidence="6" id="KW-1185">Reference proteome</keyword>
<dbReference type="PROSITE" id="PS00122">
    <property type="entry name" value="CARBOXYLESTERASE_B_1"/>
    <property type="match status" value="1"/>
</dbReference>
<evidence type="ECO:0000313" key="6">
    <source>
        <dbReference type="Proteomes" id="UP000708208"/>
    </source>
</evidence>
<keyword evidence="3" id="KW-0378">Hydrolase</keyword>
<dbReference type="InterPro" id="IPR002018">
    <property type="entry name" value="CarbesteraseB"/>
</dbReference>
<dbReference type="InterPro" id="IPR050309">
    <property type="entry name" value="Type-B_Carboxylest/Lipase"/>
</dbReference>
<dbReference type="InterPro" id="IPR019826">
    <property type="entry name" value="Carboxylesterase_B_AS"/>
</dbReference>
<proteinExistence type="inferred from homology"/>
<organism evidence="5 6">
    <name type="scientific">Allacma fusca</name>
    <dbReference type="NCBI Taxonomy" id="39272"/>
    <lineage>
        <taxon>Eukaryota</taxon>
        <taxon>Metazoa</taxon>
        <taxon>Ecdysozoa</taxon>
        <taxon>Arthropoda</taxon>
        <taxon>Hexapoda</taxon>
        <taxon>Collembola</taxon>
        <taxon>Symphypleona</taxon>
        <taxon>Sminthuridae</taxon>
        <taxon>Allacma</taxon>
    </lineage>
</organism>
<dbReference type="PANTHER" id="PTHR11559">
    <property type="entry name" value="CARBOXYLESTERASE"/>
    <property type="match status" value="1"/>
</dbReference>
<name>A0A8J2KCK6_9HEXA</name>
<sequence length="505" mass="57171">IPYAKPPLGNLRFADPLPVDKWTAIIDGREMGIQCVQVDSFGMESTDVFGSEDCLHVNVFAPKQLHEDILNGKKTKKPVIVHIHGGGYVMGSSKMGHPGYFMDEDVIYASLNYRLDILGFFTTGDKIARGNQGLKDQTMALKWIKNNIEHFGGDPSQITINGVSAGGSSVHQQMVSPLSKGLFQRVFAQSGAASNTWGLISLEQSLEKTKETAETFNCPTNDNQKLVECLRKIDVETLVTSRIIPLKEEYELLHPQKYGVGFVPIVEAVKDEHAFLPEHPLTIISKGKAHKVPLLIGHTTHEGLMTTSDFDRDPKNFLEFESKLTPAMKTIFSIENPNAEEIAKQIYNYYVPNGKELSADEKQRSYVDMLGDAFFSFDIRETVRLQRKFSPVYYYIHNKTDIPNFFELFVAISEGTLPPIVTVGWYFIKTFVKENIFRIETPFRGVNHAADGLFYFPMEDMGMVVRKEDKFYQYSKDLVKMAVQFTNAHDKMEFRGVAKKVNKFQ</sequence>
<dbReference type="EMBL" id="CAJVCH010110490">
    <property type="protein sequence ID" value="CAG7724525.1"/>
    <property type="molecule type" value="Genomic_DNA"/>
</dbReference>
<dbReference type="GO" id="GO:0052689">
    <property type="term" value="F:carboxylic ester hydrolase activity"/>
    <property type="evidence" value="ECO:0007669"/>
    <property type="project" value="UniProtKB-KW"/>
</dbReference>
<evidence type="ECO:0000256" key="2">
    <source>
        <dbReference type="ARBA" id="ARBA00023180"/>
    </source>
</evidence>
<feature type="domain" description="Carboxylesterase type B" evidence="4">
    <location>
        <begin position="1"/>
        <end position="491"/>
    </location>
</feature>
<dbReference type="AlphaFoldDB" id="A0A8J2KCK6"/>
<evidence type="ECO:0000313" key="5">
    <source>
        <dbReference type="EMBL" id="CAG7724525.1"/>
    </source>
</evidence>
<comment type="similarity">
    <text evidence="3">Belongs to the type-B carboxylesterase/lipase family.</text>
</comment>
<keyword evidence="2" id="KW-0325">Glycoprotein</keyword>
<evidence type="ECO:0000259" key="4">
    <source>
        <dbReference type="Pfam" id="PF00135"/>
    </source>
</evidence>
<feature type="non-terminal residue" evidence="5">
    <location>
        <position position="1"/>
    </location>
</feature>
<dbReference type="EC" id="3.1.1.-" evidence="3"/>
<protein>
    <recommendedName>
        <fullName evidence="3">Carboxylic ester hydrolase</fullName>
        <ecNumber evidence="3">3.1.1.-</ecNumber>
    </recommendedName>
</protein>
<keyword evidence="1" id="KW-0719">Serine esterase</keyword>
<evidence type="ECO:0000256" key="1">
    <source>
        <dbReference type="ARBA" id="ARBA00022487"/>
    </source>
</evidence>
<dbReference type="Pfam" id="PF00135">
    <property type="entry name" value="COesterase"/>
    <property type="match status" value="1"/>
</dbReference>
<comment type="caution">
    <text evidence="5">The sequence shown here is derived from an EMBL/GenBank/DDBJ whole genome shotgun (WGS) entry which is preliminary data.</text>
</comment>
<gene>
    <name evidence="5" type="ORF">AFUS01_LOCUS13539</name>
</gene>
<accession>A0A8J2KCK6</accession>